<dbReference type="KEGG" id="ptl:AOT13_11560"/>
<evidence type="ECO:0000313" key="1">
    <source>
        <dbReference type="EMBL" id="ANZ30673.1"/>
    </source>
</evidence>
<name>A0AAN1D706_PARTM</name>
<accession>A0AAN1D706</accession>
<reference evidence="2" key="1">
    <citation type="journal article" date="2016" name="Genome Announc.">
        <title>Complete Genome Sequence of Geobacillus thermoglucosidasius NCIMB 11955, the Progenitor of a Bioethanol Production Strain.</title>
        <authorList>
            <person name="Sheng L."/>
            <person name="Zhang Y."/>
            <person name="Minton N.P."/>
        </authorList>
    </citation>
    <scope>NUCLEOTIDE SEQUENCE [LARGE SCALE GENOMIC DNA]</scope>
    <source>
        <strain evidence="2">NCIMB 11955</strain>
    </source>
</reference>
<keyword evidence="2" id="KW-1185">Reference proteome</keyword>
<protein>
    <submittedName>
        <fullName evidence="1">Uncharacterized protein</fullName>
    </submittedName>
</protein>
<proteinExistence type="predicted"/>
<evidence type="ECO:0000313" key="2">
    <source>
        <dbReference type="Proteomes" id="UP000093052"/>
    </source>
</evidence>
<sequence>MLILITFCIKNCDILLKFAKQFVYIIDKQSEMHYNFIKLFYLYIDQRDKTLITGNQKFLLSRSTPYGAHGPEVTRILFRSTIKTDFPTWKQTVVRLPLSWHDADVSTIYTKLHDSTKGILHAVGTKL</sequence>
<dbReference type="AlphaFoldDB" id="A0AAN1D706"/>
<dbReference type="Proteomes" id="UP000093052">
    <property type="component" value="Chromosome"/>
</dbReference>
<organism evidence="1 2">
    <name type="scientific">Parageobacillus thermoglucosidasius</name>
    <name type="common">Geobacillus thermoglucosidasius</name>
    <dbReference type="NCBI Taxonomy" id="1426"/>
    <lineage>
        <taxon>Bacteria</taxon>
        <taxon>Bacillati</taxon>
        <taxon>Bacillota</taxon>
        <taxon>Bacilli</taxon>
        <taxon>Bacillales</taxon>
        <taxon>Anoxybacillaceae</taxon>
        <taxon>Parageobacillus</taxon>
    </lineage>
</organism>
<gene>
    <name evidence="1" type="ORF">BCV53_11575</name>
</gene>
<dbReference type="EMBL" id="CP016622">
    <property type="protein sequence ID" value="ANZ30673.1"/>
    <property type="molecule type" value="Genomic_DNA"/>
</dbReference>